<dbReference type="EMBL" id="JMZZ02000154">
    <property type="protein sequence ID" value="KFX74117.1"/>
    <property type="molecule type" value="Genomic_DNA"/>
</dbReference>
<comment type="caution">
    <text evidence="1">The sequence shown here is derived from an EMBL/GenBank/DDBJ whole genome shotgun (WGS) entry which is preliminary data.</text>
</comment>
<sequence length="109" mass="12594">MKKMIKIESSPFAALVRSYKKSLNMLAVLQHICQENDVALSMLPDEVCELINLDPAEIEKQRLSGRLRFAEEENGTKHYSIVDIINLKDSIDWKVINRQVESLSFEEEE</sequence>
<reference evidence="1" key="2">
    <citation type="submission" date="2014-07" db="EMBL/GenBank/DDBJ databases">
        <title>Genetics and epidemiology of antimicrobial resistance in B. fragilis group.</title>
        <authorList>
            <person name="Sydenham T.V."/>
            <person name="Hasman H."/>
            <person name="Kemp M."/>
            <person name="Justesen U.S."/>
        </authorList>
    </citation>
    <scope>NUCLEOTIDE SEQUENCE [LARGE SCALE GENOMIC DNA]</scope>
    <source>
        <strain evidence="1">DCMOUH0018B</strain>
    </source>
</reference>
<evidence type="ECO:0000313" key="1">
    <source>
        <dbReference type="EMBL" id="KFX74117.1"/>
    </source>
</evidence>
<name>A0A0I9S8F2_BACFG</name>
<dbReference type="PATRIC" id="fig|817.53.peg.2969"/>
<gene>
    <name evidence="1" type="ORF">EE52_0214390</name>
</gene>
<dbReference type="AlphaFoldDB" id="A0A0I9S8F2"/>
<reference evidence="1" key="1">
    <citation type="book" date="2014" name="THE 24TH EUROPEAN CONGRESS OF CLINICAL MICROBIOLOGY AND INFECTIOUS DISEASES" publisher="ECCMID 2014" city="Barcelona, Spain">
        <title>Identification of resistance genes in three multidrug-resistant Bacteroides fragilis isolates by whole genome sequencing.</title>
        <editorList>
            <person name="Unknown"/>
            <person name="A."/>
        </editorList>
        <authorList>
            <person name="Sydenham T.V."/>
            <person name="Hasman H."/>
            <person name="Wang M."/>
            <person name="Soki J."/>
            <person name="Nagy E."/>
            <person name="Justesen U.S."/>
        </authorList>
    </citation>
    <scope>NUCLEOTIDE SEQUENCE</scope>
    <source>
        <strain evidence="1">DCMOUH0018B</strain>
    </source>
</reference>
<organism evidence="1">
    <name type="scientific">Bacteroides fragilis</name>
    <dbReference type="NCBI Taxonomy" id="817"/>
    <lineage>
        <taxon>Bacteria</taxon>
        <taxon>Pseudomonadati</taxon>
        <taxon>Bacteroidota</taxon>
        <taxon>Bacteroidia</taxon>
        <taxon>Bacteroidales</taxon>
        <taxon>Bacteroidaceae</taxon>
        <taxon>Bacteroides</taxon>
    </lineage>
</organism>
<dbReference type="RefSeq" id="WP_044300872.1">
    <property type="nucleotide sequence ID" value="NZ_CP036542.1"/>
</dbReference>
<protein>
    <recommendedName>
        <fullName evidence="2">DNA-binding protein</fullName>
    </recommendedName>
</protein>
<proteinExistence type="predicted"/>
<evidence type="ECO:0008006" key="2">
    <source>
        <dbReference type="Google" id="ProtNLM"/>
    </source>
</evidence>
<accession>A0A0I9S8F2</accession>